<dbReference type="PANTHER" id="PTHR38224">
    <property type="entry name" value="PHLOEM SPECIFIC PROTEIN"/>
    <property type="match status" value="1"/>
</dbReference>
<protein>
    <submittedName>
        <fullName evidence="2">Uncharacterized protein</fullName>
    </submittedName>
</protein>
<accession>A0AAN9XE28</accession>
<feature type="compositionally biased region" description="Polar residues" evidence="1">
    <location>
        <begin position="64"/>
        <end position="74"/>
    </location>
</feature>
<proteinExistence type="predicted"/>
<evidence type="ECO:0000313" key="3">
    <source>
        <dbReference type="Proteomes" id="UP001386955"/>
    </source>
</evidence>
<dbReference type="EMBL" id="JAYMYS010000006">
    <property type="protein sequence ID" value="KAK7389128.1"/>
    <property type="molecule type" value="Genomic_DNA"/>
</dbReference>
<feature type="region of interest" description="Disordered" evidence="1">
    <location>
        <begin position="49"/>
        <end position="102"/>
    </location>
</feature>
<organism evidence="2 3">
    <name type="scientific">Psophocarpus tetragonolobus</name>
    <name type="common">Winged bean</name>
    <name type="synonym">Dolichos tetragonolobus</name>
    <dbReference type="NCBI Taxonomy" id="3891"/>
    <lineage>
        <taxon>Eukaryota</taxon>
        <taxon>Viridiplantae</taxon>
        <taxon>Streptophyta</taxon>
        <taxon>Embryophyta</taxon>
        <taxon>Tracheophyta</taxon>
        <taxon>Spermatophyta</taxon>
        <taxon>Magnoliopsida</taxon>
        <taxon>eudicotyledons</taxon>
        <taxon>Gunneridae</taxon>
        <taxon>Pentapetalae</taxon>
        <taxon>rosids</taxon>
        <taxon>fabids</taxon>
        <taxon>Fabales</taxon>
        <taxon>Fabaceae</taxon>
        <taxon>Papilionoideae</taxon>
        <taxon>50 kb inversion clade</taxon>
        <taxon>NPAAA clade</taxon>
        <taxon>indigoferoid/millettioid clade</taxon>
        <taxon>Phaseoleae</taxon>
        <taxon>Psophocarpus</taxon>
    </lineage>
</organism>
<comment type="caution">
    <text evidence="2">The sequence shown here is derived from an EMBL/GenBank/DDBJ whole genome shotgun (WGS) entry which is preliminary data.</text>
</comment>
<reference evidence="2 3" key="1">
    <citation type="submission" date="2024-01" db="EMBL/GenBank/DDBJ databases">
        <title>The genomes of 5 underutilized Papilionoideae crops provide insights into root nodulation and disease resistanc.</title>
        <authorList>
            <person name="Jiang F."/>
        </authorList>
    </citation>
    <scope>NUCLEOTIDE SEQUENCE [LARGE SCALE GENOMIC DNA]</scope>
    <source>
        <strain evidence="2">DUOXIRENSHENG_FW03</strain>
        <tissue evidence="2">Leaves</tissue>
    </source>
</reference>
<name>A0AAN9XE28_PSOTE</name>
<dbReference type="Proteomes" id="UP001386955">
    <property type="component" value="Unassembled WGS sequence"/>
</dbReference>
<dbReference type="PANTHER" id="PTHR38224:SF1">
    <property type="entry name" value="PHLOEM SPECIFIC PROTEIN"/>
    <property type="match status" value="1"/>
</dbReference>
<gene>
    <name evidence="2" type="ORF">VNO78_23960</name>
</gene>
<sequence length="102" mass="12182">MLFECNILLNRFGIRKKKTMLRSEDYHAHISKVQRTQSVLTDVPRYPNAHMAFNNQHGHHNPHSNDQTTPQIQETVDVERDQYTPTKNKGRFELHKWKTFRP</sequence>
<keyword evidence="3" id="KW-1185">Reference proteome</keyword>
<evidence type="ECO:0000256" key="1">
    <source>
        <dbReference type="SAM" id="MobiDB-lite"/>
    </source>
</evidence>
<evidence type="ECO:0000313" key="2">
    <source>
        <dbReference type="EMBL" id="KAK7389128.1"/>
    </source>
</evidence>
<dbReference type="AlphaFoldDB" id="A0AAN9XE28"/>